<protein>
    <recommendedName>
        <fullName evidence="7 9">DNA-directed RNA polymerase subunit beta</fullName>
        <shortName evidence="7">RNAP subunit beta</shortName>
        <ecNumber evidence="7 9">2.7.7.6</ecNumber>
    </recommendedName>
    <alternativeName>
        <fullName evidence="7">RNA polymerase subunit beta</fullName>
    </alternativeName>
    <alternativeName>
        <fullName evidence="7">Transcriptase subunit beta</fullName>
    </alternativeName>
</protein>
<evidence type="ECO:0000256" key="1">
    <source>
        <dbReference type="ARBA" id="ARBA00006835"/>
    </source>
</evidence>
<feature type="domain" description="DNA-directed RNA polymerase subunit 2 hybrid-binding" evidence="10">
    <location>
        <begin position="661"/>
        <end position="1044"/>
    </location>
</feature>
<proteinExistence type="inferred from homology"/>
<dbReference type="InterPro" id="IPR007121">
    <property type="entry name" value="RNA_pol_bsu_CS"/>
</dbReference>
<comment type="function">
    <text evidence="7 9">DNA-dependent RNA polymerase catalyzes the transcription of DNA into RNA using the four ribonucleoside triphosphates as substrates.</text>
</comment>
<evidence type="ECO:0000256" key="8">
    <source>
        <dbReference type="RuleBase" id="RU000434"/>
    </source>
</evidence>
<dbReference type="Gene3D" id="2.40.50.150">
    <property type="match status" value="1"/>
</dbReference>
<dbReference type="InterPro" id="IPR010243">
    <property type="entry name" value="RNA_pol_bsu_bac"/>
</dbReference>
<feature type="domain" description="RNA polymerase Rpb2" evidence="12">
    <location>
        <begin position="121"/>
        <end position="309"/>
    </location>
</feature>
<evidence type="ECO:0000259" key="10">
    <source>
        <dbReference type="Pfam" id="PF00562"/>
    </source>
</evidence>
<evidence type="ECO:0000313" key="15">
    <source>
        <dbReference type="Proteomes" id="UP000243670"/>
    </source>
</evidence>
<feature type="domain" description="RNA polymerase Rpb2" evidence="11">
    <location>
        <begin position="1046"/>
        <end position="1119"/>
    </location>
</feature>
<dbReference type="GO" id="GO:0000428">
    <property type="term" value="C:DNA-directed RNA polymerase complex"/>
    <property type="evidence" value="ECO:0007669"/>
    <property type="project" value="UniProtKB-KW"/>
</dbReference>
<evidence type="ECO:0000256" key="2">
    <source>
        <dbReference type="ARBA" id="ARBA00022478"/>
    </source>
</evidence>
<keyword evidence="3 7" id="KW-0808">Transferase</keyword>
<evidence type="ECO:0000256" key="6">
    <source>
        <dbReference type="ARBA" id="ARBA00048552"/>
    </source>
</evidence>
<dbReference type="InterPro" id="IPR037034">
    <property type="entry name" value="RNA_pol_Rpb2_2_sf"/>
</dbReference>
<gene>
    <name evidence="7 14" type="primary">rpoB</name>
    <name evidence="14" type="ORF">M951_p13</name>
</gene>
<comment type="similarity">
    <text evidence="1 7 8">Belongs to the RNA polymerase beta chain family.</text>
</comment>
<dbReference type="InterPro" id="IPR007642">
    <property type="entry name" value="RNA_pol_Rpb2_2"/>
</dbReference>
<dbReference type="InterPro" id="IPR037033">
    <property type="entry name" value="DNA-dir_RNAP_su2_hyb_sf"/>
</dbReference>
<dbReference type="SUPFAM" id="SSF64484">
    <property type="entry name" value="beta and beta-prime subunits of DNA dependent RNA-polymerase"/>
    <property type="match status" value="1"/>
</dbReference>
<comment type="subunit">
    <text evidence="9">In plastids the minimal PEP RNA polymerase catalytic core is composed of four subunits: alpha, beta, beta', and beta''. When a (nuclear-encoded) sigma factor is associated with the core the holoenzyme is formed, which can initiate transcription.</text>
</comment>
<dbReference type="GO" id="GO:0003677">
    <property type="term" value="F:DNA binding"/>
    <property type="evidence" value="ECO:0007669"/>
    <property type="project" value="UniProtKB-UniRule"/>
</dbReference>
<accession>A0A059SL65</accession>
<evidence type="ECO:0000313" key="14">
    <source>
        <dbReference type="EMBL" id="AGY61403.1"/>
    </source>
</evidence>
<keyword evidence="2 7" id="KW-0240">DNA-directed RNA polymerase</keyword>
<organism evidence="14 15">
    <name type="scientific">Lotharella oceanica</name>
    <dbReference type="NCBI Taxonomy" id="641309"/>
    <lineage>
        <taxon>Eukaryota</taxon>
        <taxon>Sar</taxon>
        <taxon>Rhizaria</taxon>
        <taxon>Cercozoa</taxon>
        <taxon>Chlorarachniophyceae</taxon>
        <taxon>Lotharella</taxon>
    </lineage>
</organism>
<dbReference type="EC" id="2.7.7.6" evidence="7 9"/>
<evidence type="ECO:0000256" key="9">
    <source>
        <dbReference type="RuleBase" id="RU363031"/>
    </source>
</evidence>
<dbReference type="Gene3D" id="3.90.1100.10">
    <property type="match status" value="1"/>
</dbReference>
<dbReference type="EMBL" id="KF438023">
    <property type="protein sequence ID" value="AGY61403.1"/>
    <property type="molecule type" value="Genomic_DNA"/>
</dbReference>
<dbReference type="Gene3D" id="2.30.150.10">
    <property type="entry name" value="DNA-directed RNA polymerase, beta subunit, external 1 domain"/>
    <property type="match status" value="1"/>
</dbReference>
<feature type="domain" description="RNA polymerase Rpb2" evidence="13">
    <location>
        <begin position="367"/>
        <end position="435"/>
    </location>
</feature>
<dbReference type="Pfam" id="PF04561">
    <property type="entry name" value="RNA_pol_Rpb2_2"/>
    <property type="match status" value="1"/>
</dbReference>
<dbReference type="Pfam" id="PF00562">
    <property type="entry name" value="RNA_pol_Rpb2_6"/>
    <property type="match status" value="1"/>
</dbReference>
<dbReference type="Gene3D" id="2.40.50.100">
    <property type="match status" value="2"/>
</dbReference>
<dbReference type="InterPro" id="IPR015712">
    <property type="entry name" value="DNA-dir_RNA_pol_su2"/>
</dbReference>
<dbReference type="InterPro" id="IPR042107">
    <property type="entry name" value="DNA-dir_RNA_pol_bsu_ext_1_sf"/>
</dbReference>
<evidence type="ECO:0000256" key="3">
    <source>
        <dbReference type="ARBA" id="ARBA00022679"/>
    </source>
</evidence>
<dbReference type="AlphaFoldDB" id="A0A059SL65"/>
<dbReference type="Pfam" id="PF04565">
    <property type="entry name" value="RNA_pol_Rpb2_3"/>
    <property type="match status" value="1"/>
</dbReference>
<geneLocation type="plastid" evidence="14"/>
<evidence type="ECO:0000256" key="5">
    <source>
        <dbReference type="ARBA" id="ARBA00023163"/>
    </source>
</evidence>
<sequence>MYITPLFLPNLLRIQRNSFFNFLEYGIKKEIQKLGIIVNKKKGIKIIFYPKLYQLSLPNFNCNDCIINSETYSCELSLPIKFIGKKMTVIWIVLNNIPIMTNNCHFILNGSPRIIMSQITRCPGIYYHKKQEFLKKDAYYADIIAERGTWLRLEVDLKNKVYLKMKKVPKVPFITFLQALGFKVHTIFHFLPFLILKNEEEEEEEDPILNSQNEAIQAIEACCRNSSKRNIGMNWNLLNIFDQLMNNKYYDLGKIGRIQINKKFQVYTDCMDFTLNSNDLLLAANFLLKLKHGLFEIDEVDNLKNKRVRIVGELLQYQLIIGILRLKKYIKNRLINFKDDLNITNVFSSTPINNTMAEFFGLNPLSQFMDEINPLSVITHKRRLSSLGFGGVSRDTATLTIRSIHPTLYGRICPIETPEGKNAGLVNSFSIFADVEDGELIRTPLLKMKNGYILYNTGINYLSADYDDNNSILSFDVEKSRIGFLSNKKLPTRIKQELKEIDSKNIDFISISRIQMLSIATSLIPFLEHNDANRVLMGSNMQRQAVPLLKPQCCLVGTGLESRIINDLDEGLTSHSDGIIYYLSSHKITIYNFIKKYKHILFKNSFFNDKKYVKIDIFSLLKNEVNSFNKILYDSSNIFLKNKKIMKIRDSDNLLKLQKIHYLMNPYKYSNQGTCNLNRTQVHLGQRILKRTALSTGLSTSHNELALGNNMFVGYISWKGYNFEDAVVISNRLVRTNLYTSTHLEKFEIEMKMNQENTEVLTRNVNGITSEQKRKLGRNGVIKVGSSVYSDDILVGRVLFIKIDVLSPYRKLLNEILQKESIRYDYKDISLRVPKYKQGRITFVNFSKDIALNKNQSNLNSKTTSNTTLLIHLMQNRIIQIGDKISGRHGNKGVISRVLNEIDMPYLIDGTVIDIILNPLGVPSRMNIGQVLECLLGLASNYLLKRFKVVPFDEAIDFGLSRNFVYSKLYLSKIKTGNSWLFNLSYSGKNRLIDSYSGLYFDQPVTIGKAYILKLIHLVEEKIHARSTGSYSLVTQQPLKGKSKNGGQRVGEMEVWAVEGYGAAYTLHEILTIKSDDIKNRQKIVSFLLESRPIKFGTTETFKVLIRELQSLCLNLHFFK</sequence>
<evidence type="ECO:0000259" key="12">
    <source>
        <dbReference type="Pfam" id="PF04561"/>
    </source>
</evidence>
<dbReference type="InterPro" id="IPR007641">
    <property type="entry name" value="RNA_pol_Rpb2_7"/>
</dbReference>
<comment type="subunit">
    <text evidence="7">The RNAP catalytic core consists of 2 alpha, 1 beta, 1 beta' and 1 omega subunit. When a sigma factor is associated with the core the holoenzyme is formed, which can initiate transcription.</text>
</comment>
<dbReference type="Pfam" id="PF04560">
    <property type="entry name" value="RNA_pol_Rpb2_7"/>
    <property type="match status" value="1"/>
</dbReference>
<evidence type="ECO:0000259" key="13">
    <source>
        <dbReference type="Pfam" id="PF04565"/>
    </source>
</evidence>
<dbReference type="GO" id="GO:0006351">
    <property type="term" value="P:DNA-templated transcription"/>
    <property type="evidence" value="ECO:0007669"/>
    <property type="project" value="UniProtKB-UniRule"/>
</dbReference>
<evidence type="ECO:0000256" key="7">
    <source>
        <dbReference type="HAMAP-Rule" id="MF_01321"/>
    </source>
</evidence>
<comment type="catalytic activity">
    <reaction evidence="6 7 9">
        <text>RNA(n) + a ribonucleoside 5'-triphosphate = RNA(n+1) + diphosphate</text>
        <dbReference type="Rhea" id="RHEA:21248"/>
        <dbReference type="Rhea" id="RHEA-COMP:14527"/>
        <dbReference type="Rhea" id="RHEA-COMP:17342"/>
        <dbReference type="ChEBI" id="CHEBI:33019"/>
        <dbReference type="ChEBI" id="CHEBI:61557"/>
        <dbReference type="ChEBI" id="CHEBI:140395"/>
        <dbReference type="EC" id="2.7.7.6"/>
    </reaction>
</comment>
<keyword evidence="14" id="KW-0934">Plastid</keyword>
<dbReference type="InterPro" id="IPR007120">
    <property type="entry name" value="DNA-dir_RNAP_su2_dom"/>
</dbReference>
<name>A0A059SL65_9EUKA</name>
<evidence type="ECO:0000256" key="4">
    <source>
        <dbReference type="ARBA" id="ARBA00022695"/>
    </source>
</evidence>
<dbReference type="Gene3D" id="3.90.1800.10">
    <property type="entry name" value="RNA polymerase alpha subunit dimerisation domain"/>
    <property type="match status" value="1"/>
</dbReference>
<keyword evidence="4 7" id="KW-0548">Nucleotidyltransferase</keyword>
<evidence type="ECO:0000259" key="11">
    <source>
        <dbReference type="Pfam" id="PF04560"/>
    </source>
</evidence>
<dbReference type="GO" id="GO:0032549">
    <property type="term" value="F:ribonucleoside binding"/>
    <property type="evidence" value="ECO:0007669"/>
    <property type="project" value="InterPro"/>
</dbReference>
<dbReference type="Gene3D" id="3.90.1110.10">
    <property type="entry name" value="RNA polymerase Rpb2, domain 2"/>
    <property type="match status" value="1"/>
</dbReference>
<dbReference type="InterPro" id="IPR014724">
    <property type="entry name" value="RNA_pol_RPB2_OB-fold"/>
</dbReference>
<keyword evidence="5 7" id="KW-0804">Transcription</keyword>
<dbReference type="CDD" id="cd00653">
    <property type="entry name" value="RNA_pol_B_RPB2"/>
    <property type="match status" value="1"/>
</dbReference>
<dbReference type="PANTHER" id="PTHR20856">
    <property type="entry name" value="DNA-DIRECTED RNA POLYMERASE I SUBUNIT 2"/>
    <property type="match status" value="1"/>
</dbReference>
<reference evidence="14 15" key="1">
    <citation type="journal article" date="2014" name="BMC Genomics">
        <title>Nucleomorph and plastid genome sequences of the chlorarachniophyte Lotharella oceanica: convergent reductive evolution and frequent recombination in nucleomorph-bearing algae.</title>
        <authorList>
            <person name="Tanifuji G."/>
            <person name="Onodera N.T."/>
            <person name="Brown M.W."/>
            <person name="Curtis B.A."/>
            <person name="Roger A.J."/>
            <person name="Ka-Shu Wong G."/>
            <person name="Melkonian M."/>
            <person name="Archibald J.M."/>
        </authorList>
    </citation>
    <scope>NUCLEOTIDE SEQUENCE [LARGE SCALE GENOMIC DNA]</scope>
    <source>
        <strain evidence="14 15">CCMP622</strain>
    </source>
</reference>
<dbReference type="HAMAP" id="MF_01321">
    <property type="entry name" value="RNApol_bact_RpoB"/>
    <property type="match status" value="1"/>
</dbReference>
<dbReference type="Proteomes" id="UP000243670">
    <property type="component" value="Plastid Pltd"/>
</dbReference>
<dbReference type="PROSITE" id="PS01166">
    <property type="entry name" value="RNA_POL_BETA"/>
    <property type="match status" value="1"/>
</dbReference>
<dbReference type="Gene3D" id="2.40.270.10">
    <property type="entry name" value="DNA-directed RNA polymerase, subunit 2, domain 6"/>
    <property type="match status" value="2"/>
</dbReference>
<dbReference type="InterPro" id="IPR007645">
    <property type="entry name" value="RNA_pol_Rpb2_3"/>
</dbReference>
<dbReference type="GO" id="GO:0003899">
    <property type="term" value="F:DNA-directed RNA polymerase activity"/>
    <property type="evidence" value="ECO:0007669"/>
    <property type="project" value="UniProtKB-UniRule"/>
</dbReference>